<gene>
    <name evidence="1" type="ORF">PISMIDRAFT_595737</name>
</gene>
<sequence>MQSIARLCCSRAVQFPQELRELLNVILGEGVNALPAANSTLSEVPAAIPTPGSFITNSTLPSPSKRLHEDVLQVLTPRTSGVSRTILSILPHCQG</sequence>
<dbReference type="AlphaFoldDB" id="A0A0C9ZCX7"/>
<name>A0A0C9ZCX7_9AGAM</name>
<reference evidence="2" key="2">
    <citation type="submission" date="2015-01" db="EMBL/GenBank/DDBJ databases">
        <title>Evolutionary Origins and Diversification of the Mycorrhizal Mutualists.</title>
        <authorList>
            <consortium name="DOE Joint Genome Institute"/>
            <consortium name="Mycorrhizal Genomics Consortium"/>
            <person name="Kohler A."/>
            <person name="Kuo A."/>
            <person name="Nagy L.G."/>
            <person name="Floudas D."/>
            <person name="Copeland A."/>
            <person name="Barry K.W."/>
            <person name="Cichocki N."/>
            <person name="Veneault-Fourrey C."/>
            <person name="LaButti K."/>
            <person name="Lindquist E.A."/>
            <person name="Lipzen A."/>
            <person name="Lundell T."/>
            <person name="Morin E."/>
            <person name="Murat C."/>
            <person name="Riley R."/>
            <person name="Ohm R."/>
            <person name="Sun H."/>
            <person name="Tunlid A."/>
            <person name="Henrissat B."/>
            <person name="Grigoriev I.V."/>
            <person name="Hibbett D.S."/>
            <person name="Martin F."/>
        </authorList>
    </citation>
    <scope>NUCLEOTIDE SEQUENCE [LARGE SCALE GENOMIC DNA]</scope>
    <source>
        <strain evidence="2">441</strain>
    </source>
</reference>
<dbReference type="HOGENOM" id="CLU_2373605_0_0_1"/>
<protein>
    <submittedName>
        <fullName evidence="1">Uncharacterized protein</fullName>
    </submittedName>
</protein>
<dbReference type="Proteomes" id="UP000054018">
    <property type="component" value="Unassembled WGS sequence"/>
</dbReference>
<organism evidence="1 2">
    <name type="scientific">Pisolithus microcarpus 441</name>
    <dbReference type="NCBI Taxonomy" id="765257"/>
    <lineage>
        <taxon>Eukaryota</taxon>
        <taxon>Fungi</taxon>
        <taxon>Dikarya</taxon>
        <taxon>Basidiomycota</taxon>
        <taxon>Agaricomycotina</taxon>
        <taxon>Agaricomycetes</taxon>
        <taxon>Agaricomycetidae</taxon>
        <taxon>Boletales</taxon>
        <taxon>Sclerodermatineae</taxon>
        <taxon>Pisolithaceae</taxon>
        <taxon>Pisolithus</taxon>
    </lineage>
</organism>
<evidence type="ECO:0000313" key="1">
    <source>
        <dbReference type="EMBL" id="KIK20297.1"/>
    </source>
</evidence>
<reference evidence="1 2" key="1">
    <citation type="submission" date="2014-04" db="EMBL/GenBank/DDBJ databases">
        <authorList>
            <consortium name="DOE Joint Genome Institute"/>
            <person name="Kuo A."/>
            <person name="Kohler A."/>
            <person name="Costa M.D."/>
            <person name="Nagy L.G."/>
            <person name="Floudas D."/>
            <person name="Copeland A."/>
            <person name="Barry K.W."/>
            <person name="Cichocki N."/>
            <person name="Veneault-Fourrey C."/>
            <person name="LaButti K."/>
            <person name="Lindquist E.A."/>
            <person name="Lipzen A."/>
            <person name="Lundell T."/>
            <person name="Morin E."/>
            <person name="Murat C."/>
            <person name="Sun H."/>
            <person name="Tunlid A."/>
            <person name="Henrissat B."/>
            <person name="Grigoriev I.V."/>
            <person name="Hibbett D.S."/>
            <person name="Martin F."/>
            <person name="Nordberg H.P."/>
            <person name="Cantor M.N."/>
            <person name="Hua S.X."/>
        </authorList>
    </citation>
    <scope>NUCLEOTIDE SEQUENCE [LARGE SCALE GENOMIC DNA]</scope>
    <source>
        <strain evidence="1 2">441</strain>
    </source>
</reference>
<dbReference type="EMBL" id="KN833767">
    <property type="protein sequence ID" value="KIK20297.1"/>
    <property type="molecule type" value="Genomic_DNA"/>
</dbReference>
<keyword evidence="2" id="KW-1185">Reference proteome</keyword>
<evidence type="ECO:0000313" key="2">
    <source>
        <dbReference type="Proteomes" id="UP000054018"/>
    </source>
</evidence>
<proteinExistence type="predicted"/>
<accession>A0A0C9ZCX7</accession>